<evidence type="ECO:0000313" key="1">
    <source>
        <dbReference type="EMBL" id="GHH57598.1"/>
    </source>
</evidence>
<evidence type="ECO:0000313" key="2">
    <source>
        <dbReference type="Proteomes" id="UP000605568"/>
    </source>
</evidence>
<evidence type="ECO:0008006" key="3">
    <source>
        <dbReference type="Google" id="ProtNLM"/>
    </source>
</evidence>
<dbReference type="RefSeq" id="WP_191304377.1">
    <property type="nucleotide sequence ID" value="NZ_BNAR01000018.1"/>
</dbReference>
<dbReference type="EMBL" id="BNAR01000018">
    <property type="protein sequence ID" value="GHH57598.1"/>
    <property type="molecule type" value="Genomic_DNA"/>
</dbReference>
<keyword evidence="2" id="KW-1185">Reference proteome</keyword>
<name>A0ABQ3MX44_9PSEU</name>
<organism evidence="1 2">
    <name type="scientific">Lentzea cavernae</name>
    <dbReference type="NCBI Taxonomy" id="2020703"/>
    <lineage>
        <taxon>Bacteria</taxon>
        <taxon>Bacillati</taxon>
        <taxon>Actinomycetota</taxon>
        <taxon>Actinomycetes</taxon>
        <taxon>Pseudonocardiales</taxon>
        <taxon>Pseudonocardiaceae</taxon>
        <taxon>Lentzea</taxon>
    </lineage>
</organism>
<protein>
    <recommendedName>
        <fullName evidence="3">DUF222 domain-containing protein</fullName>
    </recommendedName>
</protein>
<reference evidence="2" key="1">
    <citation type="journal article" date="2019" name="Int. J. Syst. Evol. Microbiol.">
        <title>The Global Catalogue of Microorganisms (GCM) 10K type strain sequencing project: providing services to taxonomists for standard genome sequencing and annotation.</title>
        <authorList>
            <consortium name="The Broad Institute Genomics Platform"/>
            <consortium name="The Broad Institute Genome Sequencing Center for Infectious Disease"/>
            <person name="Wu L."/>
            <person name="Ma J."/>
        </authorList>
    </citation>
    <scope>NUCLEOTIDE SEQUENCE [LARGE SCALE GENOMIC DNA]</scope>
    <source>
        <strain evidence="2">CGMCC 4.7367</strain>
    </source>
</reference>
<dbReference type="Proteomes" id="UP000605568">
    <property type="component" value="Unassembled WGS sequence"/>
</dbReference>
<sequence>MPTDSPVIVARIPAGQPLDLSQAVLALFGTVLDDCHMAPGNGTDSAADIVGGEGLPVSDIVQRLRRAIRKLGKTLPRPIPEDEPDDTLAEDPPRLNAMRATETGIELGIGGATEAARALAADLLAVFIPALDEAGAENYLSWDAVNPTTGDAYSVMLVKSKGLTPHQARQRADAEAARLRELCRANGIDPEAKEVPA</sequence>
<accession>A0ABQ3MX44</accession>
<proteinExistence type="predicted"/>
<gene>
    <name evidence="1" type="ORF">GCM10017774_77380</name>
</gene>
<comment type="caution">
    <text evidence="1">The sequence shown here is derived from an EMBL/GenBank/DDBJ whole genome shotgun (WGS) entry which is preliminary data.</text>
</comment>